<dbReference type="EC" id="2.7.13.3" evidence="2"/>
<name>A0A1G8BV57_9BACT</name>
<dbReference type="GO" id="GO:0000155">
    <property type="term" value="F:phosphorelay sensor kinase activity"/>
    <property type="evidence" value="ECO:0007669"/>
    <property type="project" value="InterPro"/>
</dbReference>
<dbReference type="AlphaFoldDB" id="A0A1G8BV57"/>
<dbReference type="PANTHER" id="PTHR43547:SF2">
    <property type="entry name" value="HYBRID SIGNAL TRANSDUCTION HISTIDINE KINASE C"/>
    <property type="match status" value="1"/>
</dbReference>
<evidence type="ECO:0000313" key="6">
    <source>
        <dbReference type="EMBL" id="SDH36953.1"/>
    </source>
</evidence>
<keyword evidence="4" id="KW-0812">Transmembrane</keyword>
<dbReference type="PROSITE" id="PS50109">
    <property type="entry name" value="HIS_KIN"/>
    <property type="match status" value="1"/>
</dbReference>
<keyword evidence="6" id="KW-0418">Kinase</keyword>
<dbReference type="SUPFAM" id="SSF55874">
    <property type="entry name" value="ATPase domain of HSP90 chaperone/DNA topoisomerase II/histidine kinase"/>
    <property type="match status" value="1"/>
</dbReference>
<dbReference type="EMBL" id="FNAN01000034">
    <property type="protein sequence ID" value="SDH36953.1"/>
    <property type="molecule type" value="Genomic_DNA"/>
</dbReference>
<dbReference type="STRING" id="659014.SAMN04487996_13442"/>
<keyword evidence="7" id="KW-1185">Reference proteome</keyword>
<dbReference type="InterPro" id="IPR011110">
    <property type="entry name" value="Reg_prop"/>
</dbReference>
<dbReference type="Gene3D" id="2.130.10.10">
    <property type="entry name" value="YVTN repeat-like/Quinoprotein amine dehydrogenase"/>
    <property type="match status" value="2"/>
</dbReference>
<dbReference type="InterPro" id="IPR013783">
    <property type="entry name" value="Ig-like_fold"/>
</dbReference>
<keyword evidence="3" id="KW-0597">Phosphoprotein</keyword>
<dbReference type="Gene3D" id="3.30.565.10">
    <property type="entry name" value="Histidine kinase-like ATPase, C-terminal domain"/>
    <property type="match status" value="1"/>
</dbReference>
<evidence type="ECO:0000259" key="5">
    <source>
        <dbReference type="PROSITE" id="PS50109"/>
    </source>
</evidence>
<evidence type="ECO:0000256" key="1">
    <source>
        <dbReference type="ARBA" id="ARBA00000085"/>
    </source>
</evidence>
<keyword evidence="4" id="KW-1133">Transmembrane helix</keyword>
<dbReference type="SUPFAM" id="SSF47384">
    <property type="entry name" value="Homodimeric domain of signal transducing histidine kinase"/>
    <property type="match status" value="1"/>
</dbReference>
<gene>
    <name evidence="6" type="ORF">SAMN04487996_13442</name>
</gene>
<comment type="catalytic activity">
    <reaction evidence="1">
        <text>ATP + protein L-histidine = ADP + protein N-phospho-L-histidine.</text>
        <dbReference type="EC" id="2.7.13.3"/>
    </reaction>
</comment>
<dbReference type="PANTHER" id="PTHR43547">
    <property type="entry name" value="TWO-COMPONENT HISTIDINE KINASE"/>
    <property type="match status" value="1"/>
</dbReference>
<feature type="transmembrane region" description="Helical" evidence="4">
    <location>
        <begin position="761"/>
        <end position="779"/>
    </location>
</feature>
<evidence type="ECO:0000313" key="7">
    <source>
        <dbReference type="Proteomes" id="UP000198748"/>
    </source>
</evidence>
<dbReference type="InterPro" id="IPR005467">
    <property type="entry name" value="His_kinase_dom"/>
</dbReference>
<organism evidence="6 7">
    <name type="scientific">Dyadobacter soli</name>
    <dbReference type="NCBI Taxonomy" id="659014"/>
    <lineage>
        <taxon>Bacteria</taxon>
        <taxon>Pseudomonadati</taxon>
        <taxon>Bacteroidota</taxon>
        <taxon>Cytophagia</taxon>
        <taxon>Cytophagales</taxon>
        <taxon>Spirosomataceae</taxon>
        <taxon>Dyadobacter</taxon>
    </lineage>
</organism>
<evidence type="ECO:0000256" key="4">
    <source>
        <dbReference type="SAM" id="Phobius"/>
    </source>
</evidence>
<evidence type="ECO:0000256" key="2">
    <source>
        <dbReference type="ARBA" id="ARBA00012438"/>
    </source>
</evidence>
<keyword evidence="4" id="KW-0472">Membrane</keyword>
<dbReference type="InterPro" id="IPR036097">
    <property type="entry name" value="HisK_dim/P_sf"/>
</dbReference>
<accession>A0A1G8BV57</accession>
<dbReference type="Gene3D" id="2.60.40.10">
    <property type="entry name" value="Immunoglobulins"/>
    <property type="match status" value="1"/>
</dbReference>
<dbReference type="Pfam" id="PF02518">
    <property type="entry name" value="HATPase_c"/>
    <property type="match status" value="1"/>
</dbReference>
<dbReference type="Pfam" id="PF07494">
    <property type="entry name" value="Reg_prop"/>
    <property type="match status" value="1"/>
</dbReference>
<feature type="domain" description="Histidine kinase" evidence="5">
    <location>
        <begin position="831"/>
        <end position="1040"/>
    </location>
</feature>
<dbReference type="Proteomes" id="UP000198748">
    <property type="component" value="Unassembled WGS sequence"/>
</dbReference>
<protein>
    <recommendedName>
        <fullName evidence="2">histidine kinase</fullName>
        <ecNumber evidence="2">2.7.13.3</ecNumber>
    </recommendedName>
</protein>
<dbReference type="InterPro" id="IPR015943">
    <property type="entry name" value="WD40/YVTN_repeat-like_dom_sf"/>
</dbReference>
<proteinExistence type="predicted"/>
<keyword evidence="6" id="KW-0808">Transferase</keyword>
<evidence type="ECO:0000256" key="3">
    <source>
        <dbReference type="ARBA" id="ARBA00022553"/>
    </source>
</evidence>
<reference evidence="7" key="1">
    <citation type="submission" date="2016-10" db="EMBL/GenBank/DDBJ databases">
        <authorList>
            <person name="Varghese N."/>
            <person name="Submissions S."/>
        </authorList>
    </citation>
    <scope>NUCLEOTIDE SEQUENCE [LARGE SCALE GENOMIC DNA]</scope>
    <source>
        <strain evidence="7">DSM 25329</strain>
    </source>
</reference>
<dbReference type="InterPro" id="IPR003594">
    <property type="entry name" value="HATPase_dom"/>
</dbReference>
<dbReference type="SUPFAM" id="SSF63829">
    <property type="entry name" value="Calcium-dependent phosphotriesterase"/>
    <property type="match status" value="1"/>
</dbReference>
<dbReference type="OrthoDB" id="900403at2"/>
<dbReference type="CDD" id="cd00082">
    <property type="entry name" value="HisKA"/>
    <property type="match status" value="1"/>
</dbReference>
<dbReference type="InterPro" id="IPR036890">
    <property type="entry name" value="HATPase_C_sf"/>
</dbReference>
<dbReference type="InterPro" id="IPR003661">
    <property type="entry name" value="HisK_dim/P_dom"/>
</dbReference>
<dbReference type="SMART" id="SM00387">
    <property type="entry name" value="HATPase_c"/>
    <property type="match status" value="1"/>
</dbReference>
<dbReference type="Gene3D" id="1.10.287.130">
    <property type="match status" value="1"/>
</dbReference>
<sequence length="1040" mass="118469">MCKNTLLGFLIPFFFLTDPHNVLSQSFRPEDLSGFHLERYTDESGLPQNSVYSIAEDELGYIWLATERGLARFDGKNFKVFENFGKTYNAASIGSFHMDPRPNPAGFFAMNRDQCFIHIYQGKAVVDSTMYRQLNARTFPYVEKGRGYISERLPTLFYGTPFHDPFYIPTGIDRFFVYSAENLAFYDGKKKLGQVNRAGKTIWNFFRLDTNLYHLENKQLTRFAADSRTFKAERANFEGELINDPSYREGKHMKVFWNNATNQVCIVIGKSLYHITLTANGNLTSTLILCGFDFEKEQIKAVYYEVKKKRIFIGSQLNGLWVLTRKQFTPLATNFPGTDQVYYGQGRMGTNSILSSQGIVYAMDEQTGNVNARQLPLITAKVFWDKSSILIDHEGFIWCKLRGRLMMMEPDGSKMKFSWTLPSEITQLYQGIDKTIWVLTRTQGLFLLKAPFTADNKPTLFLKGPLTDISCIAEQGTDTIWVGTGRGLFSMSRKTRAVTSVKGLEDKYIRSLCLSRDSPTIWISTYKDGFFLLRNKKLTHFPLDTLGYLANAHCIVEDNKGFLWITTNRGLFQILKADLLKYADRPGELYYHHYSKTDGFNSNEFNGGCQPCAVRLSSGFVSLPSMDGLIWFKPETTVAEVPDKKIMIDQIEIDRKIIAARQKHILFSQDQKQLRLTVSSPFFGNPENMEFSYTLVEEGKAPMNSDWLSLETNSNIATITISTLSKGKYTLHIRKKNGFGMGNYGYRTVGITVHPFWYQTWWFYMLVVLALILCFFIYSKYRIRAVQRRSVLLELQVSERTNQLQATLRNLEKSQDELLNQMHLQSRLMASIAHDVRSPLGAAIIVAEEIQKMLDQQQYDMVSLFTKNIAEAIRQVKGSLEDSLAYVKIHVYKREPNTERIALHDLIEENMQLYGKNSKIKTNVFLNLIPRDASVVTNAQLLKIIIHNLVDNANKFTDGGQIKAYTAQNGNRLNLAIEDSGRGIPPEIIEWFSTGIALPVASSPGGIGLAMVKELAPAVAESILIERLSPGTRVTMTFYH</sequence>